<keyword evidence="8" id="KW-0010">Activator</keyword>
<evidence type="ECO:0000259" key="14">
    <source>
        <dbReference type="PROSITE" id="PS50110"/>
    </source>
</evidence>
<evidence type="ECO:0000256" key="3">
    <source>
        <dbReference type="ARBA" id="ARBA00022553"/>
    </source>
</evidence>
<sequence length="228" mass="25707">MNKVMVVEDDANIRNLVVLYLERNGFDVADFGDADGALRHLEDEEVDIAVVDVMMPGMDGFELTRILSGDLETPVILLTAKGQLDDKEEGFTAGAEDYIVKPFEPKELLFRIRAVLKRAHPVSDTRLSFAGVTIDREHYEVEVMGRTHMLPVKELEMLGCLMETPEKVVTREHIAESVWGDLETSTYTINTHMNRLRQKLGRFGAEVRVLTVRGVGYRLEQSALEDDA</sequence>
<dbReference type="PANTHER" id="PTHR48111">
    <property type="entry name" value="REGULATOR OF RPOS"/>
    <property type="match status" value="1"/>
</dbReference>
<evidence type="ECO:0000259" key="15">
    <source>
        <dbReference type="PROSITE" id="PS51755"/>
    </source>
</evidence>
<feature type="domain" description="OmpR/PhoB-type" evidence="15">
    <location>
        <begin position="124"/>
        <end position="221"/>
    </location>
</feature>
<keyword evidence="6" id="KW-0843">Virulence</keyword>
<dbReference type="Pfam" id="PF00486">
    <property type="entry name" value="Trans_reg_C"/>
    <property type="match status" value="1"/>
</dbReference>
<comment type="caution">
    <text evidence="16">The sequence shown here is derived from an EMBL/GenBank/DDBJ whole genome shotgun (WGS) entry which is preliminary data.</text>
</comment>
<dbReference type="SUPFAM" id="SSF52172">
    <property type="entry name" value="CheY-like"/>
    <property type="match status" value="1"/>
</dbReference>
<evidence type="ECO:0000313" key="17">
    <source>
        <dbReference type="Proteomes" id="UP000034287"/>
    </source>
</evidence>
<feature type="modified residue" description="4-aspartylphosphate" evidence="12">
    <location>
        <position position="52"/>
    </location>
</feature>
<comment type="function">
    <text evidence="10">Member of the two-component regulatory system HssS/HssR involved in intracellular heme homeostasis and tempering of staphylococcal virulence. Phosphorylated HssR binds to a direct repeat sequence within hrtAB promoter and activates the expression of hrtAB, an efflux pump, in response to extracellular heme, hemin, hemoglobin or blood.</text>
</comment>
<gene>
    <name evidence="16" type="ORF">WN59_09235</name>
</gene>
<protein>
    <recommendedName>
        <fullName evidence="11">Heme response regulator HssR</fullName>
    </recommendedName>
</protein>
<dbReference type="SMART" id="SM00862">
    <property type="entry name" value="Trans_reg_C"/>
    <property type="match status" value="1"/>
</dbReference>
<feature type="domain" description="Response regulatory" evidence="14">
    <location>
        <begin position="3"/>
        <end position="116"/>
    </location>
</feature>
<evidence type="ECO:0000256" key="12">
    <source>
        <dbReference type="PROSITE-ProRule" id="PRU00169"/>
    </source>
</evidence>
<evidence type="ECO:0000256" key="5">
    <source>
        <dbReference type="ARBA" id="ARBA00023015"/>
    </source>
</evidence>
<dbReference type="Gene3D" id="1.10.10.10">
    <property type="entry name" value="Winged helix-like DNA-binding domain superfamily/Winged helix DNA-binding domain"/>
    <property type="match status" value="1"/>
</dbReference>
<organism evidence="16 17">
    <name type="scientific">Salinicoccus sediminis</name>
    <dbReference type="NCBI Taxonomy" id="1432562"/>
    <lineage>
        <taxon>Bacteria</taxon>
        <taxon>Bacillati</taxon>
        <taxon>Bacillota</taxon>
        <taxon>Bacilli</taxon>
        <taxon>Bacillales</taxon>
        <taxon>Staphylococcaceae</taxon>
        <taxon>Salinicoccus</taxon>
    </lineage>
</organism>
<feature type="DNA-binding region" description="OmpR/PhoB-type" evidence="13">
    <location>
        <begin position="124"/>
        <end position="221"/>
    </location>
</feature>
<name>A0A0M2SME8_9STAP</name>
<keyword evidence="3 12" id="KW-0597">Phosphoprotein</keyword>
<keyword evidence="4" id="KW-0902">Two-component regulatory system</keyword>
<reference evidence="16 17" key="1">
    <citation type="submission" date="2015-04" db="EMBL/GenBank/DDBJ databases">
        <title>Taxonomic description and genome sequence of Salinicoccus sediminis sp. nov., a novel hyper halotolerant bacterium isolated from marine sediment.</title>
        <authorList>
            <person name="Mathan Kumar R."/>
            <person name="Kaur G."/>
            <person name="Kumar N."/>
            <person name="Kumar A."/>
            <person name="Singh N.K."/>
            <person name="Kaur N."/>
            <person name="Mayilraj S."/>
        </authorList>
    </citation>
    <scope>NUCLEOTIDE SEQUENCE [LARGE SCALE GENOMIC DNA]</scope>
    <source>
        <strain evidence="16 17">SV-16</strain>
    </source>
</reference>
<accession>A0A0M2SME8</accession>
<dbReference type="Pfam" id="PF00072">
    <property type="entry name" value="Response_reg"/>
    <property type="match status" value="1"/>
</dbReference>
<dbReference type="Proteomes" id="UP000034287">
    <property type="component" value="Unassembled WGS sequence"/>
</dbReference>
<dbReference type="PANTHER" id="PTHR48111:SF49">
    <property type="entry name" value="HEME RESPONSE REGULATOR HSSR"/>
    <property type="match status" value="1"/>
</dbReference>
<proteinExistence type="predicted"/>
<dbReference type="RefSeq" id="WP_046516209.1">
    <property type="nucleotide sequence ID" value="NZ_LAYZ01000024.1"/>
</dbReference>
<keyword evidence="17" id="KW-1185">Reference proteome</keyword>
<dbReference type="PATRIC" id="fig|1432562.3.peg.1824"/>
<dbReference type="InterPro" id="IPR039420">
    <property type="entry name" value="WalR-like"/>
</dbReference>
<evidence type="ECO:0000256" key="11">
    <source>
        <dbReference type="ARBA" id="ARBA00039976"/>
    </source>
</evidence>
<evidence type="ECO:0000256" key="2">
    <source>
        <dbReference type="ARBA" id="ARBA00022490"/>
    </source>
</evidence>
<keyword evidence="5" id="KW-0805">Transcription regulation</keyword>
<dbReference type="GO" id="GO:0032993">
    <property type="term" value="C:protein-DNA complex"/>
    <property type="evidence" value="ECO:0007669"/>
    <property type="project" value="TreeGrafter"/>
</dbReference>
<dbReference type="AlphaFoldDB" id="A0A0M2SME8"/>
<keyword evidence="9" id="KW-0804">Transcription</keyword>
<dbReference type="InterPro" id="IPR036388">
    <property type="entry name" value="WH-like_DNA-bd_sf"/>
</dbReference>
<evidence type="ECO:0000256" key="8">
    <source>
        <dbReference type="ARBA" id="ARBA00023159"/>
    </source>
</evidence>
<evidence type="ECO:0000256" key="13">
    <source>
        <dbReference type="PROSITE-ProRule" id="PRU01091"/>
    </source>
</evidence>
<evidence type="ECO:0000256" key="10">
    <source>
        <dbReference type="ARBA" id="ARBA00037471"/>
    </source>
</evidence>
<dbReference type="EMBL" id="LAYZ01000024">
    <property type="protein sequence ID" value="KKK33790.1"/>
    <property type="molecule type" value="Genomic_DNA"/>
</dbReference>
<dbReference type="CDD" id="cd17574">
    <property type="entry name" value="REC_OmpR"/>
    <property type="match status" value="1"/>
</dbReference>
<dbReference type="InterPro" id="IPR011006">
    <property type="entry name" value="CheY-like_superfamily"/>
</dbReference>
<dbReference type="SMART" id="SM00448">
    <property type="entry name" value="REC"/>
    <property type="match status" value="1"/>
</dbReference>
<evidence type="ECO:0000256" key="7">
    <source>
        <dbReference type="ARBA" id="ARBA00023125"/>
    </source>
</evidence>
<dbReference type="PROSITE" id="PS50110">
    <property type="entry name" value="RESPONSE_REGULATORY"/>
    <property type="match status" value="1"/>
</dbReference>
<keyword evidence="2" id="KW-0963">Cytoplasm</keyword>
<dbReference type="Gene3D" id="6.10.250.690">
    <property type="match status" value="1"/>
</dbReference>
<dbReference type="Gene3D" id="3.40.50.2300">
    <property type="match status" value="1"/>
</dbReference>
<evidence type="ECO:0000256" key="9">
    <source>
        <dbReference type="ARBA" id="ARBA00023163"/>
    </source>
</evidence>
<evidence type="ECO:0000256" key="6">
    <source>
        <dbReference type="ARBA" id="ARBA00023026"/>
    </source>
</evidence>
<evidence type="ECO:0000313" key="16">
    <source>
        <dbReference type="EMBL" id="KKK33790.1"/>
    </source>
</evidence>
<dbReference type="InterPro" id="IPR001789">
    <property type="entry name" value="Sig_transdc_resp-reg_receiver"/>
</dbReference>
<dbReference type="GO" id="GO:0006355">
    <property type="term" value="P:regulation of DNA-templated transcription"/>
    <property type="evidence" value="ECO:0007669"/>
    <property type="project" value="InterPro"/>
</dbReference>
<dbReference type="InterPro" id="IPR001867">
    <property type="entry name" value="OmpR/PhoB-type_DNA-bd"/>
</dbReference>
<dbReference type="GO" id="GO:0005829">
    <property type="term" value="C:cytosol"/>
    <property type="evidence" value="ECO:0007669"/>
    <property type="project" value="TreeGrafter"/>
</dbReference>
<keyword evidence="7 13" id="KW-0238">DNA-binding</keyword>
<evidence type="ECO:0000256" key="1">
    <source>
        <dbReference type="ARBA" id="ARBA00004496"/>
    </source>
</evidence>
<comment type="subcellular location">
    <subcellularLocation>
        <location evidence="1">Cytoplasm</location>
    </subcellularLocation>
</comment>
<dbReference type="CDD" id="cd00383">
    <property type="entry name" value="trans_reg_C"/>
    <property type="match status" value="1"/>
</dbReference>
<dbReference type="OrthoDB" id="9790442at2"/>
<dbReference type="PROSITE" id="PS51755">
    <property type="entry name" value="OMPR_PHOB"/>
    <property type="match status" value="1"/>
</dbReference>
<dbReference type="GO" id="GO:0000976">
    <property type="term" value="F:transcription cis-regulatory region binding"/>
    <property type="evidence" value="ECO:0007669"/>
    <property type="project" value="TreeGrafter"/>
</dbReference>
<evidence type="ECO:0000256" key="4">
    <source>
        <dbReference type="ARBA" id="ARBA00023012"/>
    </source>
</evidence>
<dbReference type="GO" id="GO:0000156">
    <property type="term" value="F:phosphorelay response regulator activity"/>
    <property type="evidence" value="ECO:0007669"/>
    <property type="project" value="TreeGrafter"/>
</dbReference>
<dbReference type="STRING" id="1432562.WN59_09235"/>